<accession>A0A645DRG5</accession>
<gene>
    <name evidence="1" type="ORF">SDC9_139040</name>
</gene>
<evidence type="ECO:0000313" key="1">
    <source>
        <dbReference type="EMBL" id="MPM91906.1"/>
    </source>
</evidence>
<evidence type="ECO:0008006" key="2">
    <source>
        <dbReference type="Google" id="ProtNLM"/>
    </source>
</evidence>
<organism evidence="1">
    <name type="scientific">bioreactor metagenome</name>
    <dbReference type="NCBI Taxonomy" id="1076179"/>
    <lineage>
        <taxon>unclassified sequences</taxon>
        <taxon>metagenomes</taxon>
        <taxon>ecological metagenomes</taxon>
    </lineage>
</organism>
<dbReference type="EMBL" id="VSSQ01038906">
    <property type="protein sequence ID" value="MPM91906.1"/>
    <property type="molecule type" value="Genomic_DNA"/>
</dbReference>
<sequence>MLSENQVVMVRKAIESMYIGKCTITEYQSYKKENKSTGHQEVVILENQPCKLSFSKITNANQGEAAAMVVQTAKVMIAPEIKIKPGSKLTITQNGITTEYKNSGEPALFNTHQEIVLELFKGWA</sequence>
<protein>
    <recommendedName>
        <fullName evidence="2">Phage protein</fullName>
    </recommendedName>
</protein>
<name>A0A645DRG5_9ZZZZ</name>
<proteinExistence type="predicted"/>
<dbReference type="AlphaFoldDB" id="A0A645DRG5"/>
<comment type="caution">
    <text evidence="1">The sequence shown here is derived from an EMBL/GenBank/DDBJ whole genome shotgun (WGS) entry which is preliminary data.</text>
</comment>
<reference evidence="1" key="1">
    <citation type="submission" date="2019-08" db="EMBL/GenBank/DDBJ databases">
        <authorList>
            <person name="Kucharzyk K."/>
            <person name="Murdoch R.W."/>
            <person name="Higgins S."/>
            <person name="Loffler F."/>
        </authorList>
    </citation>
    <scope>NUCLEOTIDE SEQUENCE</scope>
</reference>